<name>A0A4R7D518_9SPHI</name>
<dbReference type="RefSeq" id="WP_133639445.1">
    <property type="nucleotide sequence ID" value="NZ_SNZV01000002.1"/>
</dbReference>
<dbReference type="AlphaFoldDB" id="A0A4R7D518"/>
<dbReference type="OrthoDB" id="1121837at2"/>
<reference evidence="1 2" key="1">
    <citation type="submission" date="2019-03" db="EMBL/GenBank/DDBJ databases">
        <title>Genomic Encyclopedia of Type Strains, Phase III (KMG-III): the genomes of soil and plant-associated and newly described type strains.</title>
        <authorList>
            <person name="Whitman W."/>
        </authorList>
    </citation>
    <scope>NUCLEOTIDE SEQUENCE [LARGE SCALE GENOMIC DNA]</scope>
    <source>
        <strain evidence="1 2">CGMCC 1.12801</strain>
    </source>
</reference>
<keyword evidence="2" id="KW-1185">Reference proteome</keyword>
<protein>
    <submittedName>
        <fullName evidence="1">Uncharacterized protein DUF4286</fullName>
    </submittedName>
</protein>
<evidence type="ECO:0000313" key="2">
    <source>
        <dbReference type="Proteomes" id="UP000294752"/>
    </source>
</evidence>
<dbReference type="Pfam" id="PF14114">
    <property type="entry name" value="DUF4286"/>
    <property type="match status" value="1"/>
</dbReference>
<comment type="caution">
    <text evidence="1">The sequence shown here is derived from an EMBL/GenBank/DDBJ whole genome shotgun (WGS) entry which is preliminary data.</text>
</comment>
<evidence type="ECO:0000313" key="1">
    <source>
        <dbReference type="EMBL" id="TDS16189.1"/>
    </source>
</evidence>
<sequence length="97" mass="11070">MILYNISIIIDDSSHDDLFPWIKSHLKTLTVETNLLKMLDSPHEGTTYCIQVRAADPSAIEAYQAEILPALSEYIAAKHQEKAFLFDSKMEYLPLDQ</sequence>
<organism evidence="1 2">
    <name type="scientific">Sphingobacterium paludis</name>
    <dbReference type="NCBI Taxonomy" id="1476465"/>
    <lineage>
        <taxon>Bacteria</taxon>
        <taxon>Pseudomonadati</taxon>
        <taxon>Bacteroidota</taxon>
        <taxon>Sphingobacteriia</taxon>
        <taxon>Sphingobacteriales</taxon>
        <taxon>Sphingobacteriaceae</taxon>
        <taxon>Sphingobacterium</taxon>
    </lineage>
</organism>
<accession>A0A4R7D518</accession>
<proteinExistence type="predicted"/>
<gene>
    <name evidence="1" type="ORF">B0I21_102515</name>
</gene>
<dbReference type="InterPro" id="IPR025563">
    <property type="entry name" value="DUF4286"/>
</dbReference>
<dbReference type="Proteomes" id="UP000294752">
    <property type="component" value="Unassembled WGS sequence"/>
</dbReference>
<dbReference type="EMBL" id="SNZV01000002">
    <property type="protein sequence ID" value="TDS16189.1"/>
    <property type="molecule type" value="Genomic_DNA"/>
</dbReference>